<dbReference type="Gene3D" id="3.40.630.10">
    <property type="entry name" value="Zn peptidases"/>
    <property type="match status" value="1"/>
</dbReference>
<dbReference type="PRINTS" id="PR00481">
    <property type="entry name" value="LAMNOPPTDASE"/>
</dbReference>
<dbReference type="RefSeq" id="WP_134486897.1">
    <property type="nucleotide sequence ID" value="NZ_LR536450.1"/>
</dbReference>
<evidence type="ECO:0000256" key="2">
    <source>
        <dbReference type="ARBA" id="ARBA00022438"/>
    </source>
</evidence>
<feature type="domain" description="Cytosol aminopeptidase" evidence="6">
    <location>
        <begin position="306"/>
        <end position="313"/>
    </location>
</feature>
<name>A0A4U8YW56_METTU</name>
<dbReference type="AlphaFoldDB" id="A0A4U8YW56"/>
<reference evidence="7 8" key="1">
    <citation type="submission" date="2019-03" db="EMBL/GenBank/DDBJ databases">
        <authorList>
            <person name="Kox A.R. M."/>
        </authorList>
    </citation>
    <scope>NUCLEOTIDE SEQUENCE [LARGE SCALE GENOMIC DNA]</scope>
    <source>
        <strain evidence="7">MTUNDRAET4 annotated genome</strain>
    </source>
</reference>
<dbReference type="Gene3D" id="3.40.220.10">
    <property type="entry name" value="Leucine Aminopeptidase, subunit E, domain 1"/>
    <property type="match status" value="1"/>
</dbReference>
<evidence type="ECO:0000259" key="6">
    <source>
        <dbReference type="PROSITE" id="PS00631"/>
    </source>
</evidence>
<dbReference type="PANTHER" id="PTHR11963">
    <property type="entry name" value="LEUCINE AMINOPEPTIDASE-RELATED"/>
    <property type="match status" value="1"/>
</dbReference>
<dbReference type="GO" id="GO:0030145">
    <property type="term" value="F:manganese ion binding"/>
    <property type="evidence" value="ECO:0007669"/>
    <property type="project" value="InterPro"/>
</dbReference>
<dbReference type="OrthoDB" id="9809354at2"/>
<dbReference type="EMBL" id="LR536450">
    <property type="protein sequence ID" value="VFU07584.1"/>
    <property type="molecule type" value="Genomic_DNA"/>
</dbReference>
<protein>
    <submittedName>
        <fullName evidence="7">Leucyl aminopeptidase</fullName>
        <ecNumber evidence="7">3.4.11.1</ecNumber>
    </submittedName>
</protein>
<dbReference type="EC" id="3.4.11.1" evidence="7"/>
<dbReference type="Pfam" id="PF21337">
    <property type="entry name" value="Peptidase_M17_N_1"/>
    <property type="match status" value="1"/>
</dbReference>
<dbReference type="GO" id="GO:0005737">
    <property type="term" value="C:cytoplasm"/>
    <property type="evidence" value="ECO:0007669"/>
    <property type="project" value="InterPro"/>
</dbReference>
<organism evidence="7 8">
    <name type="scientific">Methylocella tundrae</name>
    <dbReference type="NCBI Taxonomy" id="227605"/>
    <lineage>
        <taxon>Bacteria</taxon>
        <taxon>Pseudomonadati</taxon>
        <taxon>Pseudomonadota</taxon>
        <taxon>Alphaproteobacteria</taxon>
        <taxon>Hyphomicrobiales</taxon>
        <taxon>Beijerinckiaceae</taxon>
        <taxon>Methylocella</taxon>
    </lineage>
</organism>
<dbReference type="CDD" id="cd00433">
    <property type="entry name" value="Peptidase_M17"/>
    <property type="match status" value="1"/>
</dbReference>
<dbReference type="PANTHER" id="PTHR11963:SF20">
    <property type="entry name" value="PEPTIDASE B"/>
    <property type="match status" value="1"/>
</dbReference>
<evidence type="ECO:0000256" key="4">
    <source>
        <dbReference type="ARBA" id="ARBA00022801"/>
    </source>
</evidence>
<dbReference type="PROSITE" id="PS00631">
    <property type="entry name" value="CYTOSOL_AP"/>
    <property type="match status" value="1"/>
</dbReference>
<sequence>MSLLREPSAEATPIWFVTTETWPEIRAGLPPAAAAFADANGFEPKPGRSQILPSEAGAIAAVLFGIEGHGARAKDLLLPGKLATLLPPGLYRFANGPHDSTLAALSWLLSAYRFDRYKANPSKLPQLAAPDGIDIARIERIAKAVAFGRDLISTPANDLGPAALEAAALSVAAQFQASASVTRGETLLAARLPLIHAVGRAAEEAPRLVDFSWGDPAYPKLTLVGKGVCFDSGGLDIKPSAGMLLMKKDMGGAATALALASMIMEAGLKLRLRVLLPIVENAIAGNAFRPGDIYPSRKGLSVEIGNTDAEGRLILADALALADEDAPDLLIDFATLTGAARVALGPDLPPFYTADEQLAAEIARFGALSQDPVWRLPLWDAYDKMLDSKVADINNVGGGPFAGSITAALFLRRFVERAKSWVHFDVYGWAPAQQSGRPEGSEIQSARLLYDLVEARFGAPEGDSPRIVHHIVAHIDESEEEFEEEIGHDDKSP</sequence>
<evidence type="ECO:0000256" key="1">
    <source>
        <dbReference type="ARBA" id="ARBA00009528"/>
    </source>
</evidence>
<dbReference type="Proteomes" id="UP000294360">
    <property type="component" value="Chromosome"/>
</dbReference>
<dbReference type="InterPro" id="IPR000819">
    <property type="entry name" value="Peptidase_M17_C"/>
</dbReference>
<accession>A0A4U8YW56</accession>
<keyword evidence="3" id="KW-0645">Protease</keyword>
<evidence type="ECO:0000313" key="8">
    <source>
        <dbReference type="Proteomes" id="UP000294360"/>
    </source>
</evidence>
<dbReference type="InterPro" id="IPR011356">
    <property type="entry name" value="Leucine_aapep/pepB"/>
</dbReference>
<dbReference type="InterPro" id="IPR048816">
    <property type="entry name" value="Peptidase_M17_N_1"/>
</dbReference>
<evidence type="ECO:0000256" key="5">
    <source>
        <dbReference type="ARBA" id="ARBA00023211"/>
    </source>
</evidence>
<dbReference type="KEGG" id="mtun:MTUNDRAET4_0691"/>
<dbReference type="GO" id="GO:0070006">
    <property type="term" value="F:metalloaminopeptidase activity"/>
    <property type="evidence" value="ECO:0007669"/>
    <property type="project" value="InterPro"/>
</dbReference>
<keyword evidence="5" id="KW-0464">Manganese</keyword>
<proteinExistence type="inferred from homology"/>
<comment type="similarity">
    <text evidence="1">Belongs to the peptidase M17 family.</text>
</comment>
<dbReference type="InterPro" id="IPR043472">
    <property type="entry name" value="Macro_dom-like"/>
</dbReference>
<dbReference type="GO" id="GO:0006508">
    <property type="term" value="P:proteolysis"/>
    <property type="evidence" value="ECO:0007669"/>
    <property type="project" value="UniProtKB-KW"/>
</dbReference>
<dbReference type="Pfam" id="PF00883">
    <property type="entry name" value="Peptidase_M17"/>
    <property type="match status" value="1"/>
</dbReference>
<keyword evidence="4 7" id="KW-0378">Hydrolase</keyword>
<evidence type="ECO:0000256" key="3">
    <source>
        <dbReference type="ARBA" id="ARBA00022670"/>
    </source>
</evidence>
<keyword evidence="2 7" id="KW-0031">Aminopeptidase</keyword>
<dbReference type="SUPFAM" id="SSF53187">
    <property type="entry name" value="Zn-dependent exopeptidases"/>
    <property type="match status" value="1"/>
</dbReference>
<evidence type="ECO:0000313" key="7">
    <source>
        <dbReference type="EMBL" id="VFU07584.1"/>
    </source>
</evidence>
<gene>
    <name evidence="7" type="ORF">MTUNDRAET4_0691</name>
</gene>